<evidence type="ECO:0008006" key="5">
    <source>
        <dbReference type="Google" id="ProtNLM"/>
    </source>
</evidence>
<keyword evidence="2" id="KW-1133">Transmembrane helix</keyword>
<keyword evidence="2" id="KW-0812">Transmembrane</keyword>
<evidence type="ECO:0000313" key="4">
    <source>
        <dbReference type="Proteomes" id="UP000189796"/>
    </source>
</evidence>
<dbReference type="Proteomes" id="UP000189796">
    <property type="component" value="Chromosome I"/>
</dbReference>
<name>A0A1M5GFT5_9BRAD</name>
<evidence type="ECO:0000256" key="2">
    <source>
        <dbReference type="SAM" id="Phobius"/>
    </source>
</evidence>
<feature type="region of interest" description="Disordered" evidence="1">
    <location>
        <begin position="1"/>
        <end position="33"/>
    </location>
</feature>
<dbReference type="EMBL" id="LT670817">
    <property type="protein sequence ID" value="SHG02556.1"/>
    <property type="molecule type" value="Genomic_DNA"/>
</dbReference>
<protein>
    <recommendedName>
        <fullName evidence="5">DUF1134 domain-containing protein</fullName>
    </recommendedName>
</protein>
<evidence type="ECO:0000256" key="1">
    <source>
        <dbReference type="SAM" id="MobiDB-lite"/>
    </source>
</evidence>
<feature type="transmembrane region" description="Helical" evidence="2">
    <location>
        <begin position="40"/>
        <end position="58"/>
    </location>
</feature>
<reference evidence="3 4" key="1">
    <citation type="submission" date="2016-11" db="EMBL/GenBank/DDBJ databases">
        <authorList>
            <person name="Jaros S."/>
            <person name="Januszkiewicz K."/>
            <person name="Wedrychowicz H."/>
        </authorList>
    </citation>
    <scope>NUCLEOTIDE SEQUENCE [LARGE SCALE GENOMIC DNA]</scope>
    <source>
        <strain evidence="3 4">GAS138</strain>
    </source>
</reference>
<gene>
    <name evidence="3" type="ORF">SAMN05443248_0014</name>
</gene>
<accession>A0A1M5GFT5</accession>
<evidence type="ECO:0000313" key="3">
    <source>
        <dbReference type="EMBL" id="SHG02556.1"/>
    </source>
</evidence>
<sequence length="180" mass="18512">MSKDTKPAQQRIDQFFPGSLRDSRRRTEDPQRKEKVMRRFFTNVALVVLLAGVAGISTPSRAETGKVAVVFTKGGLIVGVGGGEGVLVLRGKRYPFTVSGMSVGFTIGASTTRFVGRALNLRGPASIEGAYSALGAGGAIAAGAGGVQLQNANGVILQLSGPKVGAEVSAAVGGVTIRLR</sequence>
<proteinExistence type="predicted"/>
<dbReference type="AlphaFoldDB" id="A0A1M5GFT5"/>
<feature type="transmembrane region" description="Helical" evidence="2">
    <location>
        <begin position="70"/>
        <end position="89"/>
    </location>
</feature>
<feature type="compositionally biased region" description="Basic and acidic residues" evidence="1">
    <location>
        <begin position="21"/>
        <end position="33"/>
    </location>
</feature>
<organism evidence="3 4">
    <name type="scientific">Bradyrhizobium erythrophlei</name>
    <dbReference type="NCBI Taxonomy" id="1437360"/>
    <lineage>
        <taxon>Bacteria</taxon>
        <taxon>Pseudomonadati</taxon>
        <taxon>Pseudomonadota</taxon>
        <taxon>Alphaproteobacteria</taxon>
        <taxon>Hyphomicrobiales</taxon>
        <taxon>Nitrobacteraceae</taxon>
        <taxon>Bradyrhizobium</taxon>
    </lineage>
</organism>
<keyword evidence="2" id="KW-0472">Membrane</keyword>